<dbReference type="NCBIfam" id="TIGR00453">
    <property type="entry name" value="ispD"/>
    <property type="match status" value="1"/>
</dbReference>
<feature type="site" description="Positions MEP for the nucleophilic attack" evidence="3">
    <location>
        <position position="206"/>
    </location>
</feature>
<dbReference type="CDD" id="cd02516">
    <property type="entry name" value="CDP-ME_synthetase"/>
    <property type="match status" value="1"/>
</dbReference>
<protein>
    <recommendedName>
        <fullName evidence="3">2-C-methyl-D-erythritol 4-phosphate cytidylyltransferase</fullName>
        <ecNumber evidence="3">2.7.7.60</ecNumber>
    </recommendedName>
    <alternativeName>
        <fullName evidence="3">4-diphosphocytidyl-2C-methyl-D-erythritol synthase</fullName>
    </alternativeName>
    <alternativeName>
        <fullName evidence="3">MEP cytidylyltransferase</fullName>
        <shortName evidence="3">MCT</shortName>
    </alternativeName>
</protein>
<comment type="catalytic activity">
    <reaction evidence="3">
        <text>2-C-methyl-D-erythritol 4-phosphate + CTP + H(+) = 4-CDP-2-C-methyl-D-erythritol + diphosphate</text>
        <dbReference type="Rhea" id="RHEA:13429"/>
        <dbReference type="ChEBI" id="CHEBI:15378"/>
        <dbReference type="ChEBI" id="CHEBI:33019"/>
        <dbReference type="ChEBI" id="CHEBI:37563"/>
        <dbReference type="ChEBI" id="CHEBI:57823"/>
        <dbReference type="ChEBI" id="CHEBI:58262"/>
        <dbReference type="EC" id="2.7.7.60"/>
    </reaction>
</comment>
<dbReference type="InterPro" id="IPR050088">
    <property type="entry name" value="IspD/TarI_cytidylyltransf_bact"/>
</dbReference>
<feature type="site" description="Transition state stabilizer" evidence="3">
    <location>
        <position position="21"/>
    </location>
</feature>
<dbReference type="UniPathway" id="UPA00056">
    <property type="reaction ID" value="UER00093"/>
</dbReference>
<comment type="pathway">
    <text evidence="3">Isoprenoid biosynthesis; isopentenyl diphosphate biosynthesis via DXP pathway; isopentenyl diphosphate from 1-deoxy-D-xylulose 5-phosphate: step 2/6.</text>
</comment>
<comment type="function">
    <text evidence="3">Catalyzes the formation of 4-diphosphocytidyl-2-C-methyl-D-erythritol from CTP and 2-C-methyl-D-erythritol 4-phosphate (MEP).</text>
</comment>
<evidence type="ECO:0000313" key="4">
    <source>
        <dbReference type="EMBL" id="PVX53473.1"/>
    </source>
</evidence>
<accession>A0A2U0U772</accession>
<dbReference type="FunFam" id="3.90.550.10:FF:000003">
    <property type="entry name" value="2-C-methyl-D-erythritol 4-phosphate cytidylyltransferase"/>
    <property type="match status" value="1"/>
</dbReference>
<dbReference type="NCBIfam" id="NF001186">
    <property type="entry name" value="PRK00155.2-3"/>
    <property type="match status" value="1"/>
</dbReference>
<dbReference type="InterPro" id="IPR034683">
    <property type="entry name" value="IspD/TarI"/>
</dbReference>
<dbReference type="Gene3D" id="3.90.550.10">
    <property type="entry name" value="Spore Coat Polysaccharide Biosynthesis Protein SpsA, Chain A"/>
    <property type="match status" value="1"/>
</dbReference>
<name>A0A2U0U772_9BACT</name>
<dbReference type="PANTHER" id="PTHR32125:SF4">
    <property type="entry name" value="2-C-METHYL-D-ERYTHRITOL 4-PHOSPHATE CYTIDYLYLTRANSFERASE, CHLOROPLASTIC"/>
    <property type="match status" value="1"/>
</dbReference>
<dbReference type="GO" id="GO:0050518">
    <property type="term" value="F:2-C-methyl-D-erythritol 4-phosphate cytidylyltransferase activity"/>
    <property type="evidence" value="ECO:0007669"/>
    <property type="project" value="UniProtKB-UniRule"/>
</dbReference>
<feature type="site" description="Transition state stabilizer" evidence="3">
    <location>
        <position position="14"/>
    </location>
</feature>
<reference evidence="4 5" key="1">
    <citation type="submission" date="2018-05" db="EMBL/GenBank/DDBJ databases">
        <title>Genomic Encyclopedia of Type Strains, Phase IV (KMG-IV): sequencing the most valuable type-strain genomes for metagenomic binning, comparative biology and taxonomic classification.</title>
        <authorList>
            <person name="Goeker M."/>
        </authorList>
    </citation>
    <scope>NUCLEOTIDE SEQUENCE [LARGE SCALE GENOMIC DNA]</scope>
    <source>
        <strain evidence="4 5">DSM 100333</strain>
    </source>
</reference>
<feature type="site" description="Positions MEP for the nucleophilic attack" evidence="3">
    <location>
        <position position="152"/>
    </location>
</feature>
<evidence type="ECO:0000313" key="5">
    <source>
        <dbReference type="Proteomes" id="UP000245870"/>
    </source>
</evidence>
<dbReference type="InterPro" id="IPR029044">
    <property type="entry name" value="Nucleotide-diphossugar_trans"/>
</dbReference>
<gene>
    <name evidence="3" type="primary">ispD</name>
    <name evidence="4" type="ORF">C7379_11254</name>
</gene>
<sequence length="223" mass="24637">MDYAIIVAGGKGLRMGTELPKQFLPLRGKPVLMHTIERFYAYSDVIGIIVALPQEQQDFWLHLCQKHAFKIPHTVVNGGATRFDSSKNGLAAVPDGTNGVVAFHDGARPFVSTAVIERCFAAARKHQAAIPVTPVTDSLRHVENGQSHNVRRDLFRAVQTPQVFDIALAKRAFNQPYCQSFTDDASVIESLGHTIVMVEGERENIKLTTPLDLKLAELLTIDH</sequence>
<comment type="similarity">
    <text evidence="3">Belongs to the IspD/TarI cytidylyltransferase family. IspD subfamily.</text>
</comment>
<evidence type="ECO:0000256" key="1">
    <source>
        <dbReference type="ARBA" id="ARBA00022679"/>
    </source>
</evidence>
<evidence type="ECO:0000256" key="3">
    <source>
        <dbReference type="HAMAP-Rule" id="MF_00108"/>
    </source>
</evidence>
<dbReference type="EMBL" id="QENY01000012">
    <property type="protein sequence ID" value="PVX53473.1"/>
    <property type="molecule type" value="Genomic_DNA"/>
</dbReference>
<keyword evidence="1 3" id="KW-0808">Transferase</keyword>
<dbReference type="AlphaFoldDB" id="A0A2U0U772"/>
<organism evidence="4 5">
    <name type="scientific">Hallella colorans</name>
    <dbReference type="NCBI Taxonomy" id="1703337"/>
    <lineage>
        <taxon>Bacteria</taxon>
        <taxon>Pseudomonadati</taxon>
        <taxon>Bacteroidota</taxon>
        <taxon>Bacteroidia</taxon>
        <taxon>Bacteroidales</taxon>
        <taxon>Prevotellaceae</taxon>
        <taxon>Hallella</taxon>
    </lineage>
</organism>
<keyword evidence="2 3" id="KW-0548">Nucleotidyltransferase</keyword>
<dbReference type="InterPro" id="IPR001228">
    <property type="entry name" value="IspD"/>
</dbReference>
<dbReference type="OrthoDB" id="9806837at2"/>
<dbReference type="EC" id="2.7.7.60" evidence="3"/>
<dbReference type="HAMAP" id="MF_00108">
    <property type="entry name" value="IspD"/>
    <property type="match status" value="1"/>
</dbReference>
<dbReference type="SUPFAM" id="SSF53448">
    <property type="entry name" value="Nucleotide-diphospho-sugar transferases"/>
    <property type="match status" value="1"/>
</dbReference>
<dbReference type="PANTHER" id="PTHR32125">
    <property type="entry name" value="2-C-METHYL-D-ERYTHRITOL 4-PHOSPHATE CYTIDYLYLTRANSFERASE, CHLOROPLASTIC"/>
    <property type="match status" value="1"/>
</dbReference>
<dbReference type="Pfam" id="PF01128">
    <property type="entry name" value="IspD"/>
    <property type="match status" value="1"/>
</dbReference>
<keyword evidence="3" id="KW-0414">Isoprene biosynthesis</keyword>
<dbReference type="GO" id="GO:0019288">
    <property type="term" value="P:isopentenyl diphosphate biosynthetic process, methylerythritol 4-phosphate pathway"/>
    <property type="evidence" value="ECO:0007669"/>
    <property type="project" value="UniProtKB-UniRule"/>
</dbReference>
<dbReference type="Proteomes" id="UP000245870">
    <property type="component" value="Unassembled WGS sequence"/>
</dbReference>
<keyword evidence="5" id="KW-1185">Reference proteome</keyword>
<comment type="caution">
    <text evidence="4">The sequence shown here is derived from an EMBL/GenBank/DDBJ whole genome shotgun (WGS) entry which is preliminary data.</text>
</comment>
<proteinExistence type="inferred from homology"/>
<evidence type="ECO:0000256" key="2">
    <source>
        <dbReference type="ARBA" id="ARBA00022695"/>
    </source>
</evidence>
<dbReference type="RefSeq" id="WP_116616702.1">
    <property type="nucleotide sequence ID" value="NZ_CAMQYP010000051.1"/>
</dbReference>